<protein>
    <submittedName>
        <fullName evidence="2">Uncharacterized protein</fullName>
    </submittedName>
</protein>
<keyword evidence="3" id="KW-1185">Reference proteome</keyword>
<dbReference type="AlphaFoldDB" id="A0A392NEU4"/>
<proteinExistence type="predicted"/>
<reference evidence="2 3" key="1">
    <citation type="journal article" date="2018" name="Front. Plant Sci.">
        <title>Red Clover (Trifolium pratense) and Zigzag Clover (T. medium) - A Picture of Genomic Similarities and Differences.</title>
        <authorList>
            <person name="Dluhosova J."/>
            <person name="Istvanek J."/>
            <person name="Nedelnik J."/>
            <person name="Repkova J."/>
        </authorList>
    </citation>
    <scope>NUCLEOTIDE SEQUENCE [LARGE SCALE GENOMIC DNA]</scope>
    <source>
        <strain evidence="3">cv. 10/8</strain>
        <tissue evidence="2">Leaf</tissue>
    </source>
</reference>
<evidence type="ECO:0000313" key="2">
    <source>
        <dbReference type="EMBL" id="MCH98252.1"/>
    </source>
</evidence>
<organism evidence="2 3">
    <name type="scientific">Trifolium medium</name>
    <dbReference type="NCBI Taxonomy" id="97028"/>
    <lineage>
        <taxon>Eukaryota</taxon>
        <taxon>Viridiplantae</taxon>
        <taxon>Streptophyta</taxon>
        <taxon>Embryophyta</taxon>
        <taxon>Tracheophyta</taxon>
        <taxon>Spermatophyta</taxon>
        <taxon>Magnoliopsida</taxon>
        <taxon>eudicotyledons</taxon>
        <taxon>Gunneridae</taxon>
        <taxon>Pentapetalae</taxon>
        <taxon>rosids</taxon>
        <taxon>fabids</taxon>
        <taxon>Fabales</taxon>
        <taxon>Fabaceae</taxon>
        <taxon>Papilionoideae</taxon>
        <taxon>50 kb inversion clade</taxon>
        <taxon>NPAAA clade</taxon>
        <taxon>Hologalegina</taxon>
        <taxon>IRL clade</taxon>
        <taxon>Trifolieae</taxon>
        <taxon>Trifolium</taxon>
    </lineage>
</organism>
<evidence type="ECO:0000313" key="3">
    <source>
        <dbReference type="Proteomes" id="UP000265520"/>
    </source>
</evidence>
<feature type="region of interest" description="Disordered" evidence="1">
    <location>
        <begin position="34"/>
        <end position="59"/>
    </location>
</feature>
<comment type="caution">
    <text evidence="2">The sequence shown here is derived from an EMBL/GenBank/DDBJ whole genome shotgun (WGS) entry which is preliminary data.</text>
</comment>
<name>A0A392NEU4_9FABA</name>
<dbReference type="EMBL" id="LXQA010037131">
    <property type="protein sequence ID" value="MCH98252.1"/>
    <property type="molecule type" value="Genomic_DNA"/>
</dbReference>
<dbReference type="Proteomes" id="UP000265520">
    <property type="component" value="Unassembled WGS sequence"/>
</dbReference>
<sequence>MTLLKLYVTVESESELRGHETVLLVPENAKIGAETLNGNETPNITLKMPRNSPSGNHMNMISEDIRVGLKANLPSWKTNGLG</sequence>
<evidence type="ECO:0000256" key="1">
    <source>
        <dbReference type="SAM" id="MobiDB-lite"/>
    </source>
</evidence>
<accession>A0A392NEU4</accession>